<dbReference type="PANTHER" id="PTHR31398:SF0">
    <property type="entry name" value="MEIOTIC NUCLEAR DIVISION PROTEIN 1 HOMOLOG"/>
    <property type="match status" value="1"/>
</dbReference>
<keyword evidence="1" id="KW-0812">Transmembrane</keyword>
<keyword evidence="3" id="KW-1185">Reference proteome</keyword>
<dbReference type="AlphaFoldDB" id="A0A078ANY5"/>
<protein>
    <submittedName>
        <fullName evidence="2">Uncharacterized protein</fullName>
    </submittedName>
</protein>
<keyword evidence="1" id="KW-0472">Membrane</keyword>
<dbReference type="GO" id="GO:0005634">
    <property type="term" value="C:nucleus"/>
    <property type="evidence" value="ECO:0007669"/>
    <property type="project" value="TreeGrafter"/>
</dbReference>
<sequence length="645" mass="75726">MTKIYNKLKKTLRSFDSYGSPISLTYKNKTKFQTSMGGIITILFRLGVSIYFALQVMRIIKYEKTVHVKNIDQGVSDNLSYDINKNNFDIAIGFTFENPYAHMDGLLHPYQYVEYSALIQTDHITVDNDGFQNIQRQKQYLEFERCTLDNFAGLQQQIKLHDIDKAGWFCIKDLNFKLQGLKANLDKTTLQLHISPCQNRTNATINSNQHYSQYSNVTCQSQEEIKRFTKDVIPIIGILDHHFDEQQFGDANKVKAEITLLRQNLKLDLSFTKLIEVQKSFLTTKDNWFASPLDHDDYEFYQIIQDQVMIGEIVDEVYEMFSLYINCAKKQAFFERQRYSFIDALTETGGFAGSLALFAQVFSQFFSTIFFEHILIKRLLFSKGNKLKENQVADSSNQQHLDYFKAKTKREKALVIKQAFEQFLPLHLNNLRLWFKEKMYMMLCQKKRLNLVRRYDIYKRAQKKVQNKIDIVNILKKLQILDNGFKLLLSDSQYKLIKLLNHKEIKSESDQFKFPIEEHIFKVLQGSKQDRTGIDSKLKSIINEQVIQLNQIKSQSSKDIQKERQDSYNKRVTKASIDKFEDLPSTSRRDSEGNVKLNSNDDIIIQEYLNEISEDNMNQYRSRAEHDEMNTTKEFSNTIRKLIQN</sequence>
<dbReference type="EMBL" id="CCKQ01012466">
    <property type="protein sequence ID" value="CDW84085.1"/>
    <property type="molecule type" value="Genomic_DNA"/>
</dbReference>
<reference evidence="2 3" key="1">
    <citation type="submission" date="2014-06" db="EMBL/GenBank/DDBJ databases">
        <authorList>
            <person name="Swart Estienne"/>
        </authorList>
    </citation>
    <scope>NUCLEOTIDE SEQUENCE [LARGE SCALE GENOMIC DNA]</scope>
    <source>
        <strain evidence="2 3">130c</strain>
    </source>
</reference>
<accession>A0A078ANY5</accession>
<evidence type="ECO:0000256" key="1">
    <source>
        <dbReference type="SAM" id="Phobius"/>
    </source>
</evidence>
<evidence type="ECO:0000313" key="3">
    <source>
        <dbReference type="Proteomes" id="UP000039865"/>
    </source>
</evidence>
<evidence type="ECO:0000313" key="2">
    <source>
        <dbReference type="EMBL" id="CDW84085.1"/>
    </source>
</evidence>
<dbReference type="PANTHER" id="PTHR31398">
    <property type="entry name" value="MEIOTIC NUCLEAR DIVISION PROTEIN 1 HOMOLOG"/>
    <property type="match status" value="1"/>
</dbReference>
<name>A0A078ANY5_STYLE</name>
<gene>
    <name evidence="2" type="primary">Contig2945.g3147</name>
    <name evidence="2" type="ORF">STYLEM_13142</name>
</gene>
<feature type="transmembrane region" description="Helical" evidence="1">
    <location>
        <begin position="36"/>
        <end position="54"/>
    </location>
</feature>
<proteinExistence type="predicted"/>
<keyword evidence="1" id="KW-1133">Transmembrane helix</keyword>
<organism evidence="2 3">
    <name type="scientific">Stylonychia lemnae</name>
    <name type="common">Ciliate</name>
    <dbReference type="NCBI Taxonomy" id="5949"/>
    <lineage>
        <taxon>Eukaryota</taxon>
        <taxon>Sar</taxon>
        <taxon>Alveolata</taxon>
        <taxon>Ciliophora</taxon>
        <taxon>Intramacronucleata</taxon>
        <taxon>Spirotrichea</taxon>
        <taxon>Stichotrichia</taxon>
        <taxon>Sporadotrichida</taxon>
        <taxon>Oxytrichidae</taxon>
        <taxon>Stylonychinae</taxon>
        <taxon>Stylonychia</taxon>
    </lineage>
</organism>
<dbReference type="OrthoDB" id="296869at2759"/>
<dbReference type="GO" id="GO:0007131">
    <property type="term" value="P:reciprocal meiotic recombination"/>
    <property type="evidence" value="ECO:0007669"/>
    <property type="project" value="TreeGrafter"/>
</dbReference>
<dbReference type="InParanoid" id="A0A078ANY5"/>
<dbReference type="Proteomes" id="UP000039865">
    <property type="component" value="Unassembled WGS sequence"/>
</dbReference>